<comment type="subcellular location">
    <subcellularLocation>
        <location evidence="1">Nucleus</location>
        <location evidence="1">Nucleolus</location>
    </subcellularLocation>
</comment>
<dbReference type="OrthoDB" id="21643at2759"/>
<dbReference type="PANTHER" id="PTHR48029:SF1">
    <property type="entry name" value="NUCLEOLAR PROTEIN 8"/>
    <property type="match status" value="1"/>
</dbReference>
<feature type="compositionally biased region" description="Acidic residues" evidence="5">
    <location>
        <begin position="1022"/>
        <end position="1032"/>
    </location>
</feature>
<dbReference type="SMART" id="SM00360">
    <property type="entry name" value="RRM"/>
    <property type="match status" value="1"/>
</dbReference>
<dbReference type="Pfam" id="PF00076">
    <property type="entry name" value="RRM_1"/>
    <property type="match status" value="1"/>
</dbReference>
<gene>
    <name evidence="8" type="primary">LOC106153916</name>
</gene>
<keyword evidence="7" id="KW-1185">Reference proteome</keyword>
<feature type="compositionally biased region" description="Polar residues" evidence="5">
    <location>
        <begin position="1009"/>
        <end position="1021"/>
    </location>
</feature>
<feature type="compositionally biased region" description="Acidic residues" evidence="5">
    <location>
        <begin position="791"/>
        <end position="803"/>
    </location>
</feature>
<keyword evidence="3" id="KW-0539">Nucleus</keyword>
<dbReference type="Proteomes" id="UP000085678">
    <property type="component" value="Unplaced"/>
</dbReference>
<feature type="compositionally biased region" description="Low complexity" evidence="5">
    <location>
        <begin position="297"/>
        <end position="348"/>
    </location>
</feature>
<dbReference type="CDD" id="cd12226">
    <property type="entry name" value="RRM_NOL8"/>
    <property type="match status" value="1"/>
</dbReference>
<feature type="compositionally biased region" description="Basic and acidic residues" evidence="5">
    <location>
        <begin position="829"/>
        <end position="841"/>
    </location>
</feature>
<feature type="compositionally biased region" description="Polar residues" evidence="5">
    <location>
        <begin position="663"/>
        <end position="672"/>
    </location>
</feature>
<organism evidence="7 8">
    <name type="scientific">Lingula anatina</name>
    <name type="common">Brachiopod</name>
    <name type="synonym">Lingula unguis</name>
    <dbReference type="NCBI Taxonomy" id="7574"/>
    <lineage>
        <taxon>Eukaryota</taxon>
        <taxon>Metazoa</taxon>
        <taxon>Spiralia</taxon>
        <taxon>Lophotrochozoa</taxon>
        <taxon>Brachiopoda</taxon>
        <taxon>Linguliformea</taxon>
        <taxon>Lingulata</taxon>
        <taxon>Lingulida</taxon>
        <taxon>Linguloidea</taxon>
        <taxon>Lingulidae</taxon>
        <taxon>Lingula</taxon>
    </lineage>
</organism>
<evidence type="ECO:0000256" key="3">
    <source>
        <dbReference type="ARBA" id="ARBA00023242"/>
    </source>
</evidence>
<feature type="compositionally biased region" description="Polar residues" evidence="5">
    <location>
        <begin position="229"/>
        <end position="240"/>
    </location>
</feature>
<feature type="region of interest" description="Disordered" evidence="5">
    <location>
        <begin position="902"/>
        <end position="951"/>
    </location>
</feature>
<dbReference type="STRING" id="7574.A0A1S3HBX6"/>
<evidence type="ECO:0000259" key="6">
    <source>
        <dbReference type="PROSITE" id="PS50102"/>
    </source>
</evidence>
<dbReference type="InterPro" id="IPR035979">
    <property type="entry name" value="RBD_domain_sf"/>
</dbReference>
<proteinExistence type="predicted"/>
<evidence type="ECO:0000313" key="7">
    <source>
        <dbReference type="Proteomes" id="UP000085678"/>
    </source>
</evidence>
<dbReference type="PROSITE" id="PS50102">
    <property type="entry name" value="RRM"/>
    <property type="match status" value="1"/>
</dbReference>
<accession>A0A1S3HBX6</accession>
<dbReference type="InterPro" id="IPR012677">
    <property type="entry name" value="Nucleotide-bd_a/b_plait_sf"/>
</dbReference>
<protein>
    <submittedName>
        <fullName evidence="8">Nucleolar protein 8 isoform X1</fullName>
    </submittedName>
</protein>
<feature type="compositionally biased region" description="Polar residues" evidence="5">
    <location>
        <begin position="468"/>
        <end position="480"/>
    </location>
</feature>
<dbReference type="GO" id="GO:0005730">
    <property type="term" value="C:nucleolus"/>
    <property type="evidence" value="ECO:0007669"/>
    <property type="project" value="UniProtKB-SubCell"/>
</dbReference>
<dbReference type="PANTHER" id="PTHR48029">
    <property type="entry name" value="NUCLEOLAR PROTEIN 8"/>
    <property type="match status" value="1"/>
</dbReference>
<evidence type="ECO:0000313" key="8">
    <source>
        <dbReference type="RefSeq" id="XP_013383518.1"/>
    </source>
</evidence>
<dbReference type="SUPFAM" id="SSF54928">
    <property type="entry name" value="RNA-binding domain, RBD"/>
    <property type="match status" value="1"/>
</dbReference>
<feature type="compositionally biased region" description="Polar residues" evidence="5">
    <location>
        <begin position="753"/>
        <end position="764"/>
    </location>
</feature>
<feature type="domain" description="RRM" evidence="6">
    <location>
        <begin position="5"/>
        <end position="88"/>
    </location>
</feature>
<feature type="compositionally biased region" description="Basic and acidic residues" evidence="5">
    <location>
        <begin position="353"/>
        <end position="363"/>
    </location>
</feature>
<dbReference type="KEGG" id="lak:106153916"/>
<feature type="compositionally biased region" description="Basic and acidic residues" evidence="5">
    <location>
        <begin position="1033"/>
        <end position="1046"/>
    </location>
</feature>
<feature type="compositionally biased region" description="Polar residues" evidence="5">
    <location>
        <begin position="371"/>
        <end position="381"/>
    </location>
</feature>
<sequence length="1129" mass="126908">MAEKKRLYVGGLFEEVTEDDLRTKFARFGNINGIDIRLQKDLTGVNAGSKTFAYLDISITDADLKKCINMYNKTKWKGREVKIQLAKESFLDRLKRERESLKIEPEEVKPKKSKSASVVLHDPFKDQPNLDRDTLTVKGAIPGTELTGEKDWVVGKYGRVLPVVNIRQKDKKKLLRVDPSKQCHQLTKVKDDHRFDQCPVQSLTWEMDQDDSAITKKRKGEFEKWTHLKSPQKNNNTKSNMDLKVTPIQNGTVSSKLKENSMNSDFEIVSESHMSAVKPSQDRVNLTKSFKKKKKGNSNTESSNIQNQGDESGSESASSADTDELLTSNKSKSKSSKSPLTQSLPKLKNNAESIKKQNNEKSNVRPCEMQLDQSSKISSRTSVKHGPITKQKQLTQSVTGTVNSESDDNNSSDEESSSNSDSPANINTLTRWRSHLEPRNDCNDSKETDSEKEKSSEGVKPQEKIQRNDNNIDGDSSADSDNVKSTKKTVLQPKQHLANDPVKEPQAPRGVSPPSSSDEESDIEELIRQEREKERLRQGTNKPGTDNADDGDDFEVVPVGLSSSSAISRGQVAMIKNKTKHGEAEDSNLAKFSDGESSDSSSSDSDDKVSEKTVAKAVVKKTSSGLGMKSGQKERKLSNLNTEVSTAASQSRTSVRSPIKSGQGHTSMSVTKPKSPVGEEGKKKNIPVGGSASRMTEEKHQSDNEKRLQALKQRQKETRDQKRAIQQALAALDSGSTLNKRIVFDSDSEEEQQPIQSVPSSSTKTQKEEITVLKSLKSQTKKAPKTSVLFDSDDSDAEENEEADMFRLRPQFEGKAGQKLMKLQGRFGSDSRFRLDERFQESDSGEEGDTQEDIHQDSEMAEDENSLQKEKKKALEILKTVVGESERVKRRSAFTDISGVRYDPTREEHKQFELKIESTVPAKKEKKKKQTENKVDDEKTDIDPVPEVSKEKFYEVSTSFKDIFGGASDQGFSFLGNSKQSPEKGTSSSNEEMNDKELKTKPSPLPSTLPWQQENFCFTNSDDGEDNEDDEEKASKHSNISERHAETMPVQSTAVKTFFFKEDDNRLKEGIAFFHRQEGLEEIRKKWNERKPDLVEEYRMKRKKALRRNKLQASSKKKRMPQYFTKAKR</sequence>
<feature type="region of interest" description="Disordered" evidence="5">
    <location>
        <begin position="1105"/>
        <end position="1129"/>
    </location>
</feature>
<feature type="compositionally biased region" description="Polar residues" evidence="5">
    <location>
        <begin position="390"/>
        <end position="402"/>
    </location>
</feature>
<evidence type="ECO:0000256" key="4">
    <source>
        <dbReference type="PROSITE-ProRule" id="PRU00176"/>
    </source>
</evidence>
<evidence type="ECO:0000256" key="5">
    <source>
        <dbReference type="SAM" id="MobiDB-lite"/>
    </source>
</evidence>
<feature type="compositionally biased region" description="Polar residues" evidence="5">
    <location>
        <begin position="975"/>
        <end position="991"/>
    </location>
</feature>
<feature type="compositionally biased region" description="Basic and acidic residues" evidence="5">
    <location>
        <begin position="434"/>
        <end position="467"/>
    </location>
</feature>
<evidence type="ECO:0000256" key="1">
    <source>
        <dbReference type="ARBA" id="ARBA00004604"/>
    </source>
</evidence>
<dbReference type="AlphaFoldDB" id="A0A1S3HBX6"/>
<dbReference type="GeneID" id="106153916"/>
<feature type="region of interest" description="Disordered" evidence="5">
    <location>
        <begin position="971"/>
        <end position="1048"/>
    </location>
</feature>
<dbReference type="Gene3D" id="3.30.70.330">
    <property type="match status" value="1"/>
</dbReference>
<dbReference type="RefSeq" id="XP_013383518.1">
    <property type="nucleotide sequence ID" value="XM_013528064.1"/>
</dbReference>
<feature type="region of interest" description="Disordered" evidence="5">
    <location>
        <begin position="272"/>
        <end position="870"/>
    </location>
</feature>
<feature type="compositionally biased region" description="Polar residues" evidence="5">
    <location>
        <begin position="638"/>
        <end position="656"/>
    </location>
</feature>
<dbReference type="GO" id="GO:0003723">
    <property type="term" value="F:RNA binding"/>
    <property type="evidence" value="ECO:0007669"/>
    <property type="project" value="UniProtKB-UniRule"/>
</dbReference>
<name>A0A1S3HBX6_LINAN</name>
<dbReference type="InParanoid" id="A0A1S3HBX6"/>
<feature type="compositionally biased region" description="Acidic residues" evidence="5">
    <location>
        <begin position="405"/>
        <end position="416"/>
    </location>
</feature>
<reference evidence="8" key="1">
    <citation type="submission" date="2025-08" db="UniProtKB">
        <authorList>
            <consortium name="RefSeq"/>
        </authorList>
    </citation>
    <scope>IDENTIFICATION</scope>
    <source>
        <tissue evidence="8">Gonads</tissue>
    </source>
</reference>
<dbReference type="InterPro" id="IPR000504">
    <property type="entry name" value="RRM_dom"/>
</dbReference>
<feature type="compositionally biased region" description="Basic and acidic residues" evidence="5">
    <location>
        <begin position="605"/>
        <end position="614"/>
    </location>
</feature>
<feature type="compositionally biased region" description="Basic and acidic residues" evidence="5">
    <location>
        <begin position="525"/>
        <end position="537"/>
    </location>
</feature>
<dbReference type="InterPro" id="IPR034138">
    <property type="entry name" value="NOP8_RRM"/>
</dbReference>
<feature type="compositionally biased region" description="Basic and acidic residues" evidence="5">
    <location>
        <begin position="695"/>
        <end position="723"/>
    </location>
</feature>
<feature type="compositionally biased region" description="Low complexity" evidence="5">
    <location>
        <begin position="615"/>
        <end position="624"/>
    </location>
</feature>
<evidence type="ECO:0000256" key="2">
    <source>
        <dbReference type="ARBA" id="ARBA00022884"/>
    </source>
</evidence>
<feature type="compositionally biased region" description="Basic and acidic residues" evidence="5">
    <location>
        <begin position="903"/>
        <end position="916"/>
    </location>
</feature>
<feature type="region of interest" description="Disordered" evidence="5">
    <location>
        <begin position="227"/>
        <end position="247"/>
    </location>
</feature>
<keyword evidence="2 4" id="KW-0694">RNA-binding</keyword>